<dbReference type="RefSeq" id="XP_050938727.1">
    <property type="nucleotide sequence ID" value="XM_051082770.1"/>
</dbReference>
<dbReference type="AlphaFoldDB" id="A0A1S3CIF5"/>
<reference evidence="3" key="1">
    <citation type="submission" date="2023-03" db="UniProtKB">
        <authorList>
            <consortium name="EnsemblPlants"/>
        </authorList>
    </citation>
    <scope>IDENTIFICATION</scope>
</reference>
<evidence type="ECO:0000313" key="3">
    <source>
        <dbReference type="EnsemblPlants" id="MELO3C025043.2.1"/>
    </source>
</evidence>
<dbReference type="RefSeq" id="XP_050938729.1">
    <property type="nucleotide sequence ID" value="XM_051082772.1"/>
</dbReference>
<dbReference type="EnsemblPlants" id="MELO3C025043.2.1">
    <property type="protein sequence ID" value="MELO3C025043.2.1"/>
    <property type="gene ID" value="MELO3C025043.2"/>
</dbReference>
<evidence type="ECO:0000256" key="1">
    <source>
        <dbReference type="SAM" id="MobiDB-lite"/>
    </source>
</evidence>
<evidence type="ECO:0000313" key="10">
    <source>
        <dbReference type="RefSeq" id="XP_050938731.1"/>
    </source>
</evidence>
<evidence type="ECO:0000313" key="11">
    <source>
        <dbReference type="RefSeq" id="XP_050938732.1"/>
    </source>
</evidence>
<evidence type="ECO:0000313" key="4">
    <source>
        <dbReference type="Proteomes" id="UP001652600"/>
    </source>
</evidence>
<feature type="domain" description="Programmed cell death protein 2 C-terminal" evidence="2">
    <location>
        <begin position="244"/>
        <end position="355"/>
    </location>
</feature>
<sequence>MGAVILGLPGPWADDNLELSDYYTTKVGGIPDLAFKKFNHSLLDCSQCGSKLCLVLQIYAPVSIDRTNIDERLLLVFGCLTPECGSSSLGWRVFRVQKSCDKEFSKVSQEIGPLTTSTSAAKTNWWQQLDEESDEEMDLAELQKAFSEVATKVSHAKGTPSESHSKTVTKSLTSRPTRVVDVKTPVVPCFYIYTEDESSSKDISMCSNYASLSLKENQSDEEDSIQEEKWSEEGYEYDKALTADRTYLKFKKKLDAYPEQCFRYSFGGKPILARSEDGEAGKCKACGGSRQFEMQLMPPLLYFLQEAADESQKQLLETWNWMTLLVHTCSESCSQSSEKSDEGNWIITEESTIVQFEKPFNGSPELVGFFSLTS</sequence>
<dbReference type="eggNOG" id="KOG2061">
    <property type="taxonomic scope" value="Eukaryota"/>
</dbReference>
<dbReference type="Gramene" id="MELO3C025043.2.1">
    <property type="protein sequence ID" value="MELO3C025043.2.1"/>
    <property type="gene ID" value="MELO3C025043.2"/>
</dbReference>
<dbReference type="RefSeq" id="XP_050938728.1">
    <property type="nucleotide sequence ID" value="XM_051082771.1"/>
</dbReference>
<dbReference type="Pfam" id="PF04194">
    <property type="entry name" value="PDCD2_C"/>
    <property type="match status" value="1"/>
</dbReference>
<gene>
    <name evidence="3" type="primary">103501334</name>
    <name evidence="5 6 7 8 9 10 11" type="synonym">LOC103501334</name>
</gene>
<feature type="region of interest" description="Disordered" evidence="1">
    <location>
        <begin position="153"/>
        <end position="174"/>
    </location>
</feature>
<evidence type="ECO:0000313" key="8">
    <source>
        <dbReference type="RefSeq" id="XP_050938729.1"/>
    </source>
</evidence>
<evidence type="ECO:0000313" key="5">
    <source>
        <dbReference type="RefSeq" id="XP_050938726.1"/>
    </source>
</evidence>
<keyword evidence="4" id="KW-1185">Reference proteome</keyword>
<organism evidence="3">
    <name type="scientific">Cucumis melo</name>
    <name type="common">Muskmelon</name>
    <dbReference type="NCBI Taxonomy" id="3656"/>
    <lineage>
        <taxon>Eukaryota</taxon>
        <taxon>Viridiplantae</taxon>
        <taxon>Streptophyta</taxon>
        <taxon>Embryophyta</taxon>
        <taxon>Tracheophyta</taxon>
        <taxon>Spermatophyta</taxon>
        <taxon>Magnoliopsida</taxon>
        <taxon>eudicotyledons</taxon>
        <taxon>Gunneridae</taxon>
        <taxon>Pentapetalae</taxon>
        <taxon>rosids</taxon>
        <taxon>fabids</taxon>
        <taxon>Cucurbitales</taxon>
        <taxon>Cucurbitaceae</taxon>
        <taxon>Benincaseae</taxon>
        <taxon>Cucumis</taxon>
    </lineage>
</organism>
<evidence type="ECO:0000313" key="7">
    <source>
        <dbReference type="RefSeq" id="XP_050938728.1"/>
    </source>
</evidence>
<evidence type="ECO:0000313" key="9">
    <source>
        <dbReference type="RefSeq" id="XP_050938730.1"/>
    </source>
</evidence>
<proteinExistence type="predicted"/>
<accession>A0A1S3CIF5</accession>
<feature type="compositionally biased region" description="Polar residues" evidence="1">
    <location>
        <begin position="160"/>
        <end position="174"/>
    </location>
</feature>
<dbReference type="RefSeq" id="XP_050938726.1">
    <property type="nucleotide sequence ID" value="XM_051082769.1"/>
</dbReference>
<dbReference type="PANTHER" id="PTHR47762:SF2">
    <property type="entry name" value="OS04G0640800 PROTEIN"/>
    <property type="match status" value="1"/>
</dbReference>
<dbReference type="RefSeq" id="XP_050938731.1">
    <property type="nucleotide sequence ID" value="XM_051082774.1"/>
</dbReference>
<dbReference type="Proteomes" id="UP001652600">
    <property type="component" value="Chromosome 3"/>
</dbReference>
<dbReference type="RefSeq" id="XP_050938730.1">
    <property type="nucleotide sequence ID" value="XM_051082773.1"/>
</dbReference>
<name>A0A1S3CIF5_CUCME</name>
<protein>
    <submittedName>
        <fullName evidence="5 6">Uncharacterized protein LOC103501334</fullName>
    </submittedName>
</protein>
<dbReference type="RefSeq" id="XP_050938732.1">
    <property type="nucleotide sequence ID" value="XM_051082775.1"/>
</dbReference>
<evidence type="ECO:0000313" key="6">
    <source>
        <dbReference type="RefSeq" id="XP_050938727.1"/>
    </source>
</evidence>
<dbReference type="KEGG" id="cmo:103501334"/>
<dbReference type="PANTHER" id="PTHR47762">
    <property type="entry name" value="OSJNBB0079B02.4 PROTEIN"/>
    <property type="match status" value="1"/>
</dbReference>
<dbReference type="InterPro" id="IPR007320">
    <property type="entry name" value="PDCD2_C"/>
</dbReference>
<reference evidence="5 6" key="2">
    <citation type="submission" date="2025-05" db="UniProtKB">
        <authorList>
            <consortium name="RefSeq"/>
        </authorList>
    </citation>
    <scope>IDENTIFICATION</scope>
    <source>
        <tissue evidence="5 6">Stem</tissue>
    </source>
</reference>
<evidence type="ECO:0000259" key="2">
    <source>
        <dbReference type="Pfam" id="PF04194"/>
    </source>
</evidence>
<dbReference type="GO" id="GO:0005737">
    <property type="term" value="C:cytoplasm"/>
    <property type="evidence" value="ECO:0007669"/>
    <property type="project" value="InterPro"/>
</dbReference>